<dbReference type="Proteomes" id="UP001500282">
    <property type="component" value="Unassembled WGS sequence"/>
</dbReference>
<accession>A0ABN1WSS1</accession>
<name>A0ABN1WSS1_9ACTN</name>
<protein>
    <submittedName>
        <fullName evidence="2">Uncharacterized protein</fullName>
    </submittedName>
</protein>
<organism evidence="2 3">
    <name type="scientific">Streptomyces javensis</name>
    <dbReference type="NCBI Taxonomy" id="114698"/>
    <lineage>
        <taxon>Bacteria</taxon>
        <taxon>Bacillati</taxon>
        <taxon>Actinomycetota</taxon>
        <taxon>Actinomycetes</taxon>
        <taxon>Kitasatosporales</taxon>
        <taxon>Streptomycetaceae</taxon>
        <taxon>Streptomyces</taxon>
        <taxon>Streptomyces violaceusniger group</taxon>
    </lineage>
</organism>
<keyword evidence="3" id="KW-1185">Reference proteome</keyword>
<dbReference type="EMBL" id="BAAAIH010000006">
    <property type="protein sequence ID" value="GAA1260003.1"/>
    <property type="molecule type" value="Genomic_DNA"/>
</dbReference>
<reference evidence="2 3" key="1">
    <citation type="journal article" date="2019" name="Int. J. Syst. Evol. Microbiol.">
        <title>The Global Catalogue of Microorganisms (GCM) 10K type strain sequencing project: providing services to taxonomists for standard genome sequencing and annotation.</title>
        <authorList>
            <consortium name="The Broad Institute Genomics Platform"/>
            <consortium name="The Broad Institute Genome Sequencing Center for Infectious Disease"/>
            <person name="Wu L."/>
            <person name="Ma J."/>
        </authorList>
    </citation>
    <scope>NUCLEOTIDE SEQUENCE [LARGE SCALE GENOMIC DNA]</scope>
    <source>
        <strain evidence="2 3">JCM 11448</strain>
    </source>
</reference>
<evidence type="ECO:0000313" key="2">
    <source>
        <dbReference type="EMBL" id="GAA1260003.1"/>
    </source>
</evidence>
<proteinExistence type="predicted"/>
<feature type="region of interest" description="Disordered" evidence="1">
    <location>
        <begin position="1"/>
        <end position="23"/>
    </location>
</feature>
<feature type="region of interest" description="Disordered" evidence="1">
    <location>
        <begin position="51"/>
        <end position="71"/>
    </location>
</feature>
<evidence type="ECO:0000256" key="1">
    <source>
        <dbReference type="SAM" id="MobiDB-lite"/>
    </source>
</evidence>
<gene>
    <name evidence="2" type="ORF">GCM10009579_17650</name>
</gene>
<evidence type="ECO:0000313" key="3">
    <source>
        <dbReference type="Proteomes" id="UP001500282"/>
    </source>
</evidence>
<comment type="caution">
    <text evidence="2">The sequence shown here is derived from an EMBL/GenBank/DDBJ whole genome shotgun (WGS) entry which is preliminary data.</text>
</comment>
<sequence>MEVAGLIRTQSQRAGKRGHDVPRWAQGPALFKTEKVIRGYSGQESKLFAAQARGASPPRGRQPDILSRDAGTPCAQRVTQRALWTTHVPIVTDAAIDTMGLPFPG</sequence>